<organism evidence="1">
    <name type="scientific">viral metagenome</name>
    <dbReference type="NCBI Taxonomy" id="1070528"/>
    <lineage>
        <taxon>unclassified sequences</taxon>
        <taxon>metagenomes</taxon>
        <taxon>organismal metagenomes</taxon>
    </lineage>
</organism>
<dbReference type="AlphaFoldDB" id="A0A6C0DLY7"/>
<reference evidence="1" key="1">
    <citation type="journal article" date="2020" name="Nature">
        <title>Giant virus diversity and host interactions through global metagenomics.</title>
        <authorList>
            <person name="Schulz F."/>
            <person name="Roux S."/>
            <person name="Paez-Espino D."/>
            <person name="Jungbluth S."/>
            <person name="Walsh D.A."/>
            <person name="Denef V.J."/>
            <person name="McMahon K.D."/>
            <person name="Konstantinidis K.T."/>
            <person name="Eloe-Fadrosh E.A."/>
            <person name="Kyrpides N.C."/>
            <person name="Woyke T."/>
        </authorList>
    </citation>
    <scope>NUCLEOTIDE SEQUENCE</scope>
    <source>
        <strain evidence="1">GVMAG-M-3300023174-24</strain>
    </source>
</reference>
<dbReference type="EMBL" id="MN739634">
    <property type="protein sequence ID" value="QHT17362.1"/>
    <property type="molecule type" value="Genomic_DNA"/>
</dbReference>
<protein>
    <submittedName>
        <fullName evidence="1">Uncharacterized protein</fullName>
    </submittedName>
</protein>
<proteinExistence type="predicted"/>
<evidence type="ECO:0000313" key="1">
    <source>
        <dbReference type="EMBL" id="QHT17362.1"/>
    </source>
</evidence>
<sequence length="83" mass="9697">MPNAPWKGWKNEKPGFHQKTMMLKRCGKKCFLGKGTSFPICKKNTCKVSKKGVYAAYVRSRQYRKSKKNRNVTKKARKLLNKM</sequence>
<accession>A0A6C0DLY7</accession>
<name>A0A6C0DLY7_9ZZZZ</name>